<dbReference type="Pfam" id="PF00646">
    <property type="entry name" value="F-box"/>
    <property type="match status" value="1"/>
</dbReference>
<dbReference type="CDD" id="cd09917">
    <property type="entry name" value="F-box_SF"/>
    <property type="match status" value="1"/>
</dbReference>
<gene>
    <name evidence="3" type="ORF">NEOLEDRAFT_635298</name>
</gene>
<dbReference type="SMART" id="SM00256">
    <property type="entry name" value="FBOX"/>
    <property type="match status" value="1"/>
</dbReference>
<dbReference type="InterPro" id="IPR036047">
    <property type="entry name" value="F-box-like_dom_sf"/>
</dbReference>
<name>A0A165QN21_9AGAM</name>
<accession>A0A165QN21</accession>
<feature type="compositionally biased region" description="Polar residues" evidence="1">
    <location>
        <begin position="1"/>
        <end position="12"/>
    </location>
</feature>
<dbReference type="Proteomes" id="UP000076761">
    <property type="component" value="Unassembled WGS sequence"/>
</dbReference>
<dbReference type="SUPFAM" id="SSF81383">
    <property type="entry name" value="F-box domain"/>
    <property type="match status" value="1"/>
</dbReference>
<reference evidence="3 4" key="1">
    <citation type="journal article" date="2016" name="Mol. Biol. Evol.">
        <title>Comparative Genomics of Early-Diverging Mushroom-Forming Fungi Provides Insights into the Origins of Lignocellulose Decay Capabilities.</title>
        <authorList>
            <person name="Nagy L.G."/>
            <person name="Riley R."/>
            <person name="Tritt A."/>
            <person name="Adam C."/>
            <person name="Daum C."/>
            <person name="Floudas D."/>
            <person name="Sun H."/>
            <person name="Yadav J.S."/>
            <person name="Pangilinan J."/>
            <person name="Larsson K.H."/>
            <person name="Matsuura K."/>
            <person name="Barry K."/>
            <person name="Labutti K."/>
            <person name="Kuo R."/>
            <person name="Ohm R.A."/>
            <person name="Bhattacharya S.S."/>
            <person name="Shirouzu T."/>
            <person name="Yoshinaga Y."/>
            <person name="Martin F.M."/>
            <person name="Grigoriev I.V."/>
            <person name="Hibbett D.S."/>
        </authorList>
    </citation>
    <scope>NUCLEOTIDE SEQUENCE [LARGE SCALE GENOMIC DNA]</scope>
    <source>
        <strain evidence="3 4">HHB14362 ss-1</strain>
    </source>
</reference>
<dbReference type="AlphaFoldDB" id="A0A165QN21"/>
<protein>
    <recommendedName>
        <fullName evidence="2">F-box domain-containing protein</fullName>
    </recommendedName>
</protein>
<dbReference type="OrthoDB" id="2322499at2759"/>
<dbReference type="InParanoid" id="A0A165QN21"/>
<evidence type="ECO:0000313" key="4">
    <source>
        <dbReference type="Proteomes" id="UP000076761"/>
    </source>
</evidence>
<dbReference type="EMBL" id="KV425593">
    <property type="protein sequence ID" value="KZT22643.1"/>
    <property type="molecule type" value="Genomic_DNA"/>
</dbReference>
<sequence>MPRSRTSNSMKRQYNDVRDEGQQCLQKSLSQNARRKGKLSLMVDMPLDILFEIFQHLQPLDLLHTARTTKALRGIIMFPSSKCIWEASFAQDPDVPRCPPDMSLPSWAYLLYDQHCHVCLVARVRTPWWVLRVRMCSKCSKEALAHGRIHDGIYIEPLVPHFFSGHNITYLRSEVDEVVSVYRMLDTAGGEEALEAFKNERKKIVARNEELDSQCRKWAEIKAVERSSELRMLRMQRRDDLIARLCSVGWEEEIGYIKNDYSRWRLLTRHRLMNQARPVTERVWEKARGPLEEFLRGFKTTRLDREAQERRRHALANAPPVPEIRPLPESRAELSDERFACLICAIEYQGTWEIPCMNEKVAEIHLSSHRGYVQNPAPSVIPLSNNCAYSVRLYESSLLNYTTYMEFVEIEGFYHPDVLIYEGRALTMRGRARWSF</sequence>
<dbReference type="STRING" id="1314782.A0A165QN21"/>
<feature type="region of interest" description="Disordered" evidence="1">
    <location>
        <begin position="1"/>
        <end position="21"/>
    </location>
</feature>
<evidence type="ECO:0000259" key="2">
    <source>
        <dbReference type="PROSITE" id="PS50181"/>
    </source>
</evidence>
<keyword evidence="4" id="KW-1185">Reference proteome</keyword>
<organism evidence="3 4">
    <name type="scientific">Neolentinus lepideus HHB14362 ss-1</name>
    <dbReference type="NCBI Taxonomy" id="1314782"/>
    <lineage>
        <taxon>Eukaryota</taxon>
        <taxon>Fungi</taxon>
        <taxon>Dikarya</taxon>
        <taxon>Basidiomycota</taxon>
        <taxon>Agaricomycotina</taxon>
        <taxon>Agaricomycetes</taxon>
        <taxon>Gloeophyllales</taxon>
        <taxon>Gloeophyllaceae</taxon>
        <taxon>Neolentinus</taxon>
    </lineage>
</organism>
<feature type="domain" description="F-box" evidence="2">
    <location>
        <begin position="39"/>
        <end position="88"/>
    </location>
</feature>
<proteinExistence type="predicted"/>
<dbReference type="PROSITE" id="PS50181">
    <property type="entry name" value="FBOX"/>
    <property type="match status" value="1"/>
</dbReference>
<dbReference type="InterPro" id="IPR001810">
    <property type="entry name" value="F-box_dom"/>
</dbReference>
<evidence type="ECO:0000313" key="3">
    <source>
        <dbReference type="EMBL" id="KZT22643.1"/>
    </source>
</evidence>
<evidence type="ECO:0000256" key="1">
    <source>
        <dbReference type="SAM" id="MobiDB-lite"/>
    </source>
</evidence>